<name>A0A9W9ZQF6_9CNID</name>
<dbReference type="Gene3D" id="1.20.1050.80">
    <property type="entry name" value="VPS9 domain"/>
    <property type="match status" value="1"/>
</dbReference>
<feature type="region of interest" description="Disordered" evidence="1">
    <location>
        <begin position="87"/>
        <end position="121"/>
    </location>
</feature>
<feature type="compositionally biased region" description="Polar residues" evidence="1">
    <location>
        <begin position="90"/>
        <end position="106"/>
    </location>
</feature>
<reference evidence="3" key="1">
    <citation type="submission" date="2023-01" db="EMBL/GenBank/DDBJ databases">
        <title>Genome assembly of the deep-sea coral Lophelia pertusa.</title>
        <authorList>
            <person name="Herrera S."/>
            <person name="Cordes E."/>
        </authorList>
    </citation>
    <scope>NUCLEOTIDE SEQUENCE</scope>
    <source>
        <strain evidence="3">USNM1676648</strain>
        <tissue evidence="3">Polyp</tissue>
    </source>
</reference>
<dbReference type="EMBL" id="MU825880">
    <property type="protein sequence ID" value="KAJ7385595.1"/>
    <property type="molecule type" value="Genomic_DNA"/>
</dbReference>
<dbReference type="AlphaFoldDB" id="A0A9W9ZQF6"/>
<proteinExistence type="predicted"/>
<dbReference type="Pfam" id="PF02204">
    <property type="entry name" value="VPS9"/>
    <property type="match status" value="1"/>
</dbReference>
<dbReference type="Proteomes" id="UP001163046">
    <property type="component" value="Unassembled WGS sequence"/>
</dbReference>
<comment type="caution">
    <text evidence="3">The sequence shown here is derived from an EMBL/GenBank/DDBJ whole genome shotgun (WGS) entry which is preliminary data.</text>
</comment>
<evidence type="ECO:0000256" key="1">
    <source>
        <dbReference type="SAM" id="MobiDB-lite"/>
    </source>
</evidence>
<organism evidence="3 4">
    <name type="scientific">Desmophyllum pertusum</name>
    <dbReference type="NCBI Taxonomy" id="174260"/>
    <lineage>
        <taxon>Eukaryota</taxon>
        <taxon>Metazoa</taxon>
        <taxon>Cnidaria</taxon>
        <taxon>Anthozoa</taxon>
        <taxon>Hexacorallia</taxon>
        <taxon>Scleractinia</taxon>
        <taxon>Caryophylliina</taxon>
        <taxon>Caryophylliidae</taxon>
        <taxon>Desmophyllum</taxon>
    </lineage>
</organism>
<keyword evidence="4" id="KW-1185">Reference proteome</keyword>
<dbReference type="InterPro" id="IPR003123">
    <property type="entry name" value="VPS9"/>
</dbReference>
<feature type="domain" description="VPS9" evidence="2">
    <location>
        <begin position="196"/>
        <end position="268"/>
    </location>
</feature>
<evidence type="ECO:0000313" key="4">
    <source>
        <dbReference type="Proteomes" id="UP001163046"/>
    </source>
</evidence>
<protein>
    <recommendedName>
        <fullName evidence="2">VPS9 domain-containing protein</fullName>
    </recommendedName>
</protein>
<accession>A0A9W9ZQF6</accession>
<gene>
    <name evidence="3" type="ORF">OS493_015179</name>
</gene>
<evidence type="ECO:0000259" key="2">
    <source>
        <dbReference type="Pfam" id="PF02204"/>
    </source>
</evidence>
<dbReference type="SUPFAM" id="SSF109993">
    <property type="entry name" value="VPS9 domain"/>
    <property type="match status" value="1"/>
</dbReference>
<dbReference type="InterPro" id="IPR037191">
    <property type="entry name" value="VPS9_dom_sf"/>
</dbReference>
<dbReference type="OrthoDB" id="300289at2759"/>
<evidence type="ECO:0000313" key="3">
    <source>
        <dbReference type="EMBL" id="KAJ7385595.1"/>
    </source>
</evidence>
<sequence length="355" mass="39018">MSLLERAIDLAISGTTDTDSNHPAVPQVWKTGHKSIKQVYKLQSKILDLGGSKDQVTQGTFVCVREDKESSQSSVTTRQSFTSPLLAAKSSVSQKNQMSHQENSPTLKKVEVSEGPPSYPRSQNCTCGLPAGVPVHDSGVLTCSKITSASQYEDQKNSPKIYTNLATHHTDGSLASSPEYQDDGMAPYYAAVECMKSIKRLTQSSPARKIHAIVSAAQYEFMDVWVYVVLKSKLQKLASTIAYLRQYSNPNLAFSEAGYYMASVEFCICEAVALDPTRFYRTVCCTNIGQSKKVKVSVIKVKPENTSLAQIEMLEQVFLCPENENGLSCTRTNYGIAMDTQCGSRQRPVHSHPST</sequence>